<accession>A0ABV2UHC1</accession>
<proteinExistence type="predicted"/>
<dbReference type="InterPro" id="IPR059130">
    <property type="entry name" value="MmpA_put"/>
</dbReference>
<keyword evidence="3" id="KW-1185">Reference proteome</keyword>
<dbReference type="NCBIfam" id="NF046122">
    <property type="entry name" value="morpho_MmpA"/>
    <property type="match status" value="1"/>
</dbReference>
<comment type="caution">
    <text evidence="2">The sequence shown here is derived from an EMBL/GenBank/DDBJ whole genome shotgun (WGS) entry which is preliminary data.</text>
</comment>
<evidence type="ECO:0000313" key="2">
    <source>
        <dbReference type="EMBL" id="MET8436469.1"/>
    </source>
</evidence>
<organism evidence="2 3">
    <name type="scientific">Streptomyces sp. 900116325</name>
    <dbReference type="NCBI Taxonomy" id="3154295"/>
    <lineage>
        <taxon>Bacteria</taxon>
        <taxon>Bacillati</taxon>
        <taxon>Actinomycetota</taxon>
        <taxon>Actinomycetes</taxon>
        <taxon>Kitasatosporales</taxon>
        <taxon>Streptomycetaceae</taxon>
        <taxon>Streptomyces</taxon>
    </lineage>
</organism>
<keyword evidence="1" id="KW-1133">Transmembrane helix</keyword>
<evidence type="ECO:0000313" key="3">
    <source>
        <dbReference type="Proteomes" id="UP001550044"/>
    </source>
</evidence>
<reference evidence="2 3" key="1">
    <citation type="submission" date="2024-06" db="EMBL/GenBank/DDBJ databases">
        <title>The Natural Products Discovery Center: Release of the First 8490 Sequenced Strains for Exploring Actinobacteria Biosynthetic Diversity.</title>
        <authorList>
            <person name="Kalkreuter E."/>
            <person name="Kautsar S.A."/>
            <person name="Yang D."/>
            <person name="Bader C.D."/>
            <person name="Teijaro C.N."/>
            <person name="Fluegel L."/>
            <person name="Davis C.M."/>
            <person name="Simpson J.R."/>
            <person name="Lauterbach L."/>
            <person name="Steele A.D."/>
            <person name="Gui C."/>
            <person name="Meng S."/>
            <person name="Li G."/>
            <person name="Viehrig K."/>
            <person name="Ye F."/>
            <person name="Su P."/>
            <person name="Kiefer A.F."/>
            <person name="Nichols A."/>
            <person name="Cepeda A.J."/>
            <person name="Yan W."/>
            <person name="Fan B."/>
            <person name="Jiang Y."/>
            <person name="Adhikari A."/>
            <person name="Zheng C.-J."/>
            <person name="Schuster L."/>
            <person name="Cowan T.M."/>
            <person name="Smanski M.J."/>
            <person name="Chevrette M.G."/>
            <person name="De Carvalho L.P.S."/>
            <person name="Shen B."/>
        </authorList>
    </citation>
    <scope>NUCLEOTIDE SEQUENCE [LARGE SCALE GENOMIC DNA]</scope>
    <source>
        <strain evidence="2 3">NPDC005137</strain>
    </source>
</reference>
<dbReference type="RefSeq" id="WP_356500635.1">
    <property type="nucleotide sequence ID" value="NZ_JBEXEF010000020.1"/>
</dbReference>
<keyword evidence="1" id="KW-0472">Membrane</keyword>
<sequence>MNDHRTSAHTGTVYVAQRRLAVGMTLGALAGVVWTVAMICTLVSWMF</sequence>
<name>A0ABV2UHC1_9ACTN</name>
<dbReference type="EMBL" id="JBEXIP010000026">
    <property type="protein sequence ID" value="MET8436469.1"/>
    <property type="molecule type" value="Genomic_DNA"/>
</dbReference>
<keyword evidence="1" id="KW-0812">Transmembrane</keyword>
<feature type="transmembrane region" description="Helical" evidence="1">
    <location>
        <begin position="20"/>
        <end position="46"/>
    </location>
</feature>
<protein>
    <submittedName>
        <fullName evidence="2">Uncharacterized protein</fullName>
    </submittedName>
</protein>
<gene>
    <name evidence="2" type="ORF">ABZV61_27535</name>
</gene>
<evidence type="ECO:0000256" key="1">
    <source>
        <dbReference type="SAM" id="Phobius"/>
    </source>
</evidence>
<dbReference type="Proteomes" id="UP001550044">
    <property type="component" value="Unassembled WGS sequence"/>
</dbReference>